<organism evidence="2 3">
    <name type="scientific">Cladorrhinum samala</name>
    <dbReference type="NCBI Taxonomy" id="585594"/>
    <lineage>
        <taxon>Eukaryota</taxon>
        <taxon>Fungi</taxon>
        <taxon>Dikarya</taxon>
        <taxon>Ascomycota</taxon>
        <taxon>Pezizomycotina</taxon>
        <taxon>Sordariomycetes</taxon>
        <taxon>Sordariomycetidae</taxon>
        <taxon>Sordariales</taxon>
        <taxon>Podosporaceae</taxon>
        <taxon>Cladorrhinum</taxon>
    </lineage>
</organism>
<comment type="caution">
    <text evidence="2">The sequence shown here is derived from an EMBL/GenBank/DDBJ whole genome shotgun (WGS) entry which is preliminary data.</text>
</comment>
<dbReference type="EMBL" id="MU864945">
    <property type="protein sequence ID" value="KAK4464741.1"/>
    <property type="molecule type" value="Genomic_DNA"/>
</dbReference>
<sequence>MPKIIQPLTHRLALALREKEQLQEELKLVKEENRQLNLAVLSCSNCRRRKQSLIRRKAPGAHRSASEPTSTVGVSKSFASPTVAFRARLAVRAPTQEVPVSTSPSALIKSKTKNPESSTIIYQSGKLLQLDIANKHEKRFMMPTESSRAREWESSLSATDALKKRRAIFHANLWPDVEYREPKCLTTAVEEDGWPESEVSTATLNMNKTATTDPETCLADRTRLYEFPLEDLCRDPKRNLDDVLVRGHITMALLSKAHKIAVAAFWVAAKVRWPEVHRSFPDGPTTISTSYGDMADGALWVFCSDYRIRSALESLSRLRNKICHPNNHAWTLAQVDYNLKVAQTLTVTLDDEVRSFKILKIRQQLATQVQRGVERIEALEPFTVLPFAQHRWKPAEQRLFDRVKRRNSCSCSPAMIFSKLPHAIVRVALTEY</sequence>
<protein>
    <submittedName>
        <fullName evidence="2">Uncharacterized protein</fullName>
    </submittedName>
</protein>
<name>A0AAV9HVL7_9PEZI</name>
<dbReference type="Proteomes" id="UP001321749">
    <property type="component" value="Unassembled WGS sequence"/>
</dbReference>
<keyword evidence="1" id="KW-0175">Coiled coil</keyword>
<reference evidence="2" key="1">
    <citation type="journal article" date="2023" name="Mol. Phylogenet. Evol.">
        <title>Genome-scale phylogeny and comparative genomics of the fungal order Sordariales.</title>
        <authorList>
            <person name="Hensen N."/>
            <person name="Bonometti L."/>
            <person name="Westerberg I."/>
            <person name="Brannstrom I.O."/>
            <person name="Guillou S."/>
            <person name="Cros-Aarteil S."/>
            <person name="Calhoun S."/>
            <person name="Haridas S."/>
            <person name="Kuo A."/>
            <person name="Mondo S."/>
            <person name="Pangilinan J."/>
            <person name="Riley R."/>
            <person name="LaButti K."/>
            <person name="Andreopoulos B."/>
            <person name="Lipzen A."/>
            <person name="Chen C."/>
            <person name="Yan M."/>
            <person name="Daum C."/>
            <person name="Ng V."/>
            <person name="Clum A."/>
            <person name="Steindorff A."/>
            <person name="Ohm R.A."/>
            <person name="Martin F."/>
            <person name="Silar P."/>
            <person name="Natvig D.O."/>
            <person name="Lalanne C."/>
            <person name="Gautier V."/>
            <person name="Ament-Velasquez S.L."/>
            <person name="Kruys A."/>
            <person name="Hutchinson M.I."/>
            <person name="Powell A.J."/>
            <person name="Barry K."/>
            <person name="Miller A.N."/>
            <person name="Grigoriev I.V."/>
            <person name="Debuchy R."/>
            <person name="Gladieux P."/>
            <person name="Hiltunen Thoren M."/>
            <person name="Johannesson H."/>
        </authorList>
    </citation>
    <scope>NUCLEOTIDE SEQUENCE</scope>
    <source>
        <strain evidence="2">PSN324</strain>
    </source>
</reference>
<accession>A0AAV9HVL7</accession>
<dbReference type="AlphaFoldDB" id="A0AAV9HVL7"/>
<reference evidence="2" key="2">
    <citation type="submission" date="2023-06" db="EMBL/GenBank/DDBJ databases">
        <authorList>
            <consortium name="Lawrence Berkeley National Laboratory"/>
            <person name="Mondo S.J."/>
            <person name="Hensen N."/>
            <person name="Bonometti L."/>
            <person name="Westerberg I."/>
            <person name="Brannstrom I.O."/>
            <person name="Guillou S."/>
            <person name="Cros-Aarteil S."/>
            <person name="Calhoun S."/>
            <person name="Haridas S."/>
            <person name="Kuo A."/>
            <person name="Pangilinan J."/>
            <person name="Riley R."/>
            <person name="Labutti K."/>
            <person name="Andreopoulos B."/>
            <person name="Lipzen A."/>
            <person name="Chen C."/>
            <person name="Yanf M."/>
            <person name="Daum C."/>
            <person name="Ng V."/>
            <person name="Clum A."/>
            <person name="Steindorff A."/>
            <person name="Ohm R."/>
            <person name="Martin F."/>
            <person name="Silar P."/>
            <person name="Natvig D."/>
            <person name="Lalanne C."/>
            <person name="Gautier V."/>
            <person name="Ament-Velasquez S.L."/>
            <person name="Kruys A."/>
            <person name="Hutchinson M.I."/>
            <person name="Powell A.J."/>
            <person name="Barry K."/>
            <person name="Miller A.N."/>
            <person name="Grigoriev I.V."/>
            <person name="Debuchy R."/>
            <person name="Gladieux P."/>
            <person name="Thoren M.H."/>
            <person name="Johannesson H."/>
        </authorList>
    </citation>
    <scope>NUCLEOTIDE SEQUENCE</scope>
    <source>
        <strain evidence="2">PSN324</strain>
    </source>
</reference>
<proteinExistence type="predicted"/>
<evidence type="ECO:0000313" key="3">
    <source>
        <dbReference type="Proteomes" id="UP001321749"/>
    </source>
</evidence>
<keyword evidence="3" id="KW-1185">Reference proteome</keyword>
<gene>
    <name evidence="2" type="ORF">QBC42DRAFT_284061</name>
</gene>
<feature type="coiled-coil region" evidence="1">
    <location>
        <begin position="5"/>
        <end position="39"/>
    </location>
</feature>
<evidence type="ECO:0000313" key="2">
    <source>
        <dbReference type="EMBL" id="KAK4464741.1"/>
    </source>
</evidence>
<evidence type="ECO:0000256" key="1">
    <source>
        <dbReference type="SAM" id="Coils"/>
    </source>
</evidence>